<gene>
    <name evidence="3" type="ORF">POM88_036082</name>
</gene>
<reference evidence="3" key="1">
    <citation type="submission" date="2023-02" db="EMBL/GenBank/DDBJ databases">
        <title>Genome of toxic invasive species Heracleum sosnowskyi carries increased number of genes despite the absence of recent whole-genome duplications.</title>
        <authorList>
            <person name="Schelkunov M."/>
            <person name="Shtratnikova V."/>
            <person name="Makarenko M."/>
            <person name="Klepikova A."/>
            <person name="Omelchenko D."/>
            <person name="Novikova G."/>
            <person name="Obukhova E."/>
            <person name="Bogdanov V."/>
            <person name="Penin A."/>
            <person name="Logacheva M."/>
        </authorList>
    </citation>
    <scope>NUCLEOTIDE SEQUENCE</scope>
    <source>
        <strain evidence="3">Hsosn_3</strain>
        <tissue evidence="3">Leaf</tissue>
    </source>
</reference>
<dbReference type="GO" id="GO:0003723">
    <property type="term" value="F:RNA binding"/>
    <property type="evidence" value="ECO:0007669"/>
    <property type="project" value="InterPro"/>
</dbReference>
<evidence type="ECO:0000256" key="2">
    <source>
        <dbReference type="PROSITE-ProRule" id="PRU00708"/>
    </source>
</evidence>
<evidence type="ECO:0000256" key="1">
    <source>
        <dbReference type="ARBA" id="ARBA00022737"/>
    </source>
</evidence>
<dbReference type="Pfam" id="PF20431">
    <property type="entry name" value="E_motif"/>
    <property type="match status" value="1"/>
</dbReference>
<dbReference type="FunFam" id="1.25.40.10:FF:001093">
    <property type="entry name" value="Pentatricopeptide repeat-containing protein At2g34400"/>
    <property type="match status" value="1"/>
</dbReference>
<dbReference type="PROSITE" id="PS51375">
    <property type="entry name" value="PPR"/>
    <property type="match status" value="5"/>
</dbReference>
<dbReference type="Pfam" id="PF01535">
    <property type="entry name" value="PPR"/>
    <property type="match status" value="3"/>
</dbReference>
<keyword evidence="1" id="KW-0677">Repeat</keyword>
<feature type="repeat" description="PPR" evidence="2">
    <location>
        <begin position="294"/>
        <end position="328"/>
    </location>
</feature>
<feature type="repeat" description="PPR" evidence="2">
    <location>
        <begin position="395"/>
        <end position="429"/>
    </location>
</feature>
<dbReference type="FunFam" id="1.25.40.10:FF:000284">
    <property type="entry name" value="Pentatricopeptide repeat-containing protein"/>
    <property type="match status" value="1"/>
</dbReference>
<accession>A0AAD8MC41</accession>
<dbReference type="InterPro" id="IPR011990">
    <property type="entry name" value="TPR-like_helical_dom_sf"/>
</dbReference>
<feature type="repeat" description="PPR" evidence="2">
    <location>
        <begin position="263"/>
        <end position="293"/>
    </location>
</feature>
<dbReference type="PANTHER" id="PTHR47926">
    <property type="entry name" value="PENTATRICOPEPTIDE REPEAT-CONTAINING PROTEIN"/>
    <property type="match status" value="1"/>
</dbReference>
<dbReference type="AlphaFoldDB" id="A0AAD8MC41"/>
<name>A0AAD8MC41_9APIA</name>
<proteinExistence type="predicted"/>
<dbReference type="Pfam" id="PF13041">
    <property type="entry name" value="PPR_2"/>
    <property type="match status" value="2"/>
</dbReference>
<keyword evidence="4" id="KW-1185">Reference proteome</keyword>
<comment type="caution">
    <text evidence="3">The sequence shown here is derived from an EMBL/GenBank/DDBJ whole genome shotgun (WGS) entry which is preliminary data.</text>
</comment>
<dbReference type="InterPro" id="IPR046848">
    <property type="entry name" value="E_motif"/>
</dbReference>
<dbReference type="GO" id="GO:0009451">
    <property type="term" value="P:RNA modification"/>
    <property type="evidence" value="ECO:0007669"/>
    <property type="project" value="InterPro"/>
</dbReference>
<dbReference type="InterPro" id="IPR002885">
    <property type="entry name" value="PPR_rpt"/>
</dbReference>
<evidence type="ECO:0000313" key="4">
    <source>
        <dbReference type="Proteomes" id="UP001237642"/>
    </source>
</evidence>
<reference evidence="3" key="2">
    <citation type="submission" date="2023-05" db="EMBL/GenBank/DDBJ databases">
        <authorList>
            <person name="Schelkunov M.I."/>
        </authorList>
    </citation>
    <scope>NUCLEOTIDE SEQUENCE</scope>
    <source>
        <strain evidence="3">Hsosn_3</strain>
        <tissue evidence="3">Leaf</tissue>
    </source>
</reference>
<dbReference type="NCBIfam" id="TIGR00756">
    <property type="entry name" value="PPR"/>
    <property type="match status" value="5"/>
</dbReference>
<dbReference type="PANTHER" id="PTHR47926:SF543">
    <property type="entry name" value="(WILD MALAYSIAN BANANA) HYPOTHETICAL PROTEIN"/>
    <property type="match status" value="1"/>
</dbReference>
<organism evidence="3 4">
    <name type="scientific">Heracleum sosnowskyi</name>
    <dbReference type="NCBI Taxonomy" id="360622"/>
    <lineage>
        <taxon>Eukaryota</taxon>
        <taxon>Viridiplantae</taxon>
        <taxon>Streptophyta</taxon>
        <taxon>Embryophyta</taxon>
        <taxon>Tracheophyta</taxon>
        <taxon>Spermatophyta</taxon>
        <taxon>Magnoliopsida</taxon>
        <taxon>eudicotyledons</taxon>
        <taxon>Gunneridae</taxon>
        <taxon>Pentapetalae</taxon>
        <taxon>asterids</taxon>
        <taxon>campanulids</taxon>
        <taxon>Apiales</taxon>
        <taxon>Apiaceae</taxon>
        <taxon>Apioideae</taxon>
        <taxon>apioid superclade</taxon>
        <taxon>Tordylieae</taxon>
        <taxon>Tordyliinae</taxon>
        <taxon>Heracleum</taxon>
    </lineage>
</organism>
<dbReference type="FunFam" id="1.25.40.10:FF:000073">
    <property type="entry name" value="Pentatricopeptide repeat-containing protein chloroplastic"/>
    <property type="match status" value="1"/>
</dbReference>
<feature type="repeat" description="PPR" evidence="2">
    <location>
        <begin position="364"/>
        <end position="394"/>
    </location>
</feature>
<evidence type="ECO:0000313" key="3">
    <source>
        <dbReference type="EMBL" id="KAK1369990.1"/>
    </source>
</evidence>
<feature type="repeat" description="PPR" evidence="2">
    <location>
        <begin position="193"/>
        <end position="227"/>
    </location>
</feature>
<dbReference type="Proteomes" id="UP001237642">
    <property type="component" value="Unassembled WGS sequence"/>
</dbReference>
<dbReference type="FunFam" id="1.25.40.10:FF:001095">
    <property type="entry name" value="Pentatricopeptide repeat-containing protein At2g34400"/>
    <property type="match status" value="1"/>
</dbReference>
<dbReference type="InterPro" id="IPR046960">
    <property type="entry name" value="PPR_At4g14850-like_plant"/>
</dbReference>
<dbReference type="EMBL" id="JAUIZM010000008">
    <property type="protein sequence ID" value="KAK1369990.1"/>
    <property type="molecule type" value="Genomic_DNA"/>
</dbReference>
<dbReference type="Gene3D" id="1.25.40.10">
    <property type="entry name" value="Tetratricopeptide repeat domain"/>
    <property type="match status" value="3"/>
</dbReference>
<sequence length="655" mass="73074">MLRPKNSSLLLSRHLSFKTTKPHFSSNPKQIWIDKLLTLITQCVSIKTLQQIHTQFLISSIHKPNHLLSKLIDLKDFNYSSKLFSQIPHPNDYSFNVMIRGVTTTWKKYNLCLFFYYKMKSLGLFPNNFTYPFLFISCGNLLVVDHGRLGHSMVWKLGLVVDGHVRHSLITMYSKCGEMGCARKVFEDIAERDLVSWNSMISGYSKMGFARDAVSLFERMRDEGFEPDEMSVVSVLVACGDLGDLSSGKLIEGFVVDNKINLNSYVGSALINMYGKCGDLVSARSIFDKMKQRDVVIWNAMITGYAQNGMSNEVISLFKSMVEAGVSADRITLIGLLSACATIGSLDIGNSVEAYASEKGLLHDVYISTALIDMYAKCGSVEQALTVFENMSQKNTVSWNAMISALAFHGQAQEALSLFERMCKEGAAASPDDITFVGVLSACVHAGLVNEGRHFFDLMGSSFGLVPKVEHYSCMVDLLARAGLVYEAWDFIVQMPEKPDEITLGALLGACHKVGNVDIGERVIQILLETEPSNSGNYVISSKIYANSKRWNDAAKMRLLMRERAVTKVPGFSSIEISTQIYEFYSGDSAHVDSEDIYQVLGMLYEEMKMETYIPKFNLVQWQGFQFHHASQQASIALGQYVPCADRTSSGLQWV</sequence>
<protein>
    <submittedName>
        <fullName evidence="3">Pentatricopeptide repeat-containing protein</fullName>
    </submittedName>
</protein>